<evidence type="ECO:0000256" key="2">
    <source>
        <dbReference type="ARBA" id="ARBA00022475"/>
    </source>
</evidence>
<keyword evidence="3" id="KW-0997">Cell inner membrane</keyword>
<sequence>MPNSSQLPSHLLHPRYWPSWWAVGGLSLFALLPWQARRWLAKRIGSVIYKYNTKRRQIILINLEFAFPKLSVAEREQFTQQHLQEYAAALLDYSLLFFRSRTWLYQRIQLFGAEHLEQAIAQQQNIILLLGHSVWLEFAPVAIGEQFKAYGSYKPFKNPVFNWLIMRSRLRDVQFVVSREEGMIKLVRSLEPGKLLFFLPDQDHGEKNSVFVPFFGTEKSTLTTPARIAKLGRACAFPIMAFFDEQTGQYQIKIEPALDDFGALDPQEDAANMNARFEALVRQHPIQYMWLLKLFRTRPIKGQNPYLKLARHP</sequence>
<evidence type="ECO:0000256" key="6">
    <source>
        <dbReference type="ARBA" id="ARBA00023315"/>
    </source>
</evidence>
<dbReference type="OrthoDB" id="9803456at2"/>
<evidence type="ECO:0000313" key="7">
    <source>
        <dbReference type="EMBL" id="SKA75212.1"/>
    </source>
</evidence>
<keyword evidence="2" id="KW-1003">Cell membrane</keyword>
<dbReference type="EMBL" id="FUYB01000005">
    <property type="protein sequence ID" value="SKA75212.1"/>
    <property type="molecule type" value="Genomic_DNA"/>
</dbReference>
<keyword evidence="4 7" id="KW-0808">Transferase</keyword>
<proteinExistence type="predicted"/>
<evidence type="ECO:0000256" key="1">
    <source>
        <dbReference type="ARBA" id="ARBA00004533"/>
    </source>
</evidence>
<organism evidence="7 8">
    <name type="scientific">Thiothrix eikelboomii</name>
    <dbReference type="NCBI Taxonomy" id="92487"/>
    <lineage>
        <taxon>Bacteria</taxon>
        <taxon>Pseudomonadati</taxon>
        <taxon>Pseudomonadota</taxon>
        <taxon>Gammaproteobacteria</taxon>
        <taxon>Thiotrichales</taxon>
        <taxon>Thiotrichaceae</taxon>
        <taxon>Thiothrix</taxon>
    </lineage>
</organism>
<dbReference type="GO" id="GO:0005886">
    <property type="term" value="C:plasma membrane"/>
    <property type="evidence" value="ECO:0007669"/>
    <property type="project" value="UniProtKB-SubCell"/>
</dbReference>
<dbReference type="GO" id="GO:0009247">
    <property type="term" value="P:glycolipid biosynthetic process"/>
    <property type="evidence" value="ECO:0007669"/>
    <property type="project" value="UniProtKB-ARBA"/>
</dbReference>
<keyword evidence="5" id="KW-0472">Membrane</keyword>
<dbReference type="Proteomes" id="UP000190460">
    <property type="component" value="Unassembled WGS sequence"/>
</dbReference>
<dbReference type="GO" id="GO:0016746">
    <property type="term" value="F:acyltransferase activity"/>
    <property type="evidence" value="ECO:0007669"/>
    <property type="project" value="UniProtKB-KW"/>
</dbReference>
<protein>
    <submittedName>
        <fullName evidence="7">Lauroyl-KDO2-lipid IV(A) myristoyltransferase</fullName>
    </submittedName>
</protein>
<name>A0A1T4WD12_9GAMM</name>
<dbReference type="Pfam" id="PF03279">
    <property type="entry name" value="Lip_A_acyltrans"/>
    <property type="match status" value="1"/>
</dbReference>
<dbReference type="PIRSF" id="PIRSF026649">
    <property type="entry name" value="MsbB"/>
    <property type="match status" value="1"/>
</dbReference>
<dbReference type="STRING" id="92487.SAMN02745130_01484"/>
<evidence type="ECO:0000256" key="4">
    <source>
        <dbReference type="ARBA" id="ARBA00022679"/>
    </source>
</evidence>
<accession>A0A1T4WD12</accession>
<keyword evidence="6" id="KW-0012">Acyltransferase</keyword>
<dbReference type="PANTHER" id="PTHR30606">
    <property type="entry name" value="LIPID A BIOSYNTHESIS LAUROYL ACYLTRANSFERASE"/>
    <property type="match status" value="1"/>
</dbReference>
<dbReference type="CDD" id="cd07984">
    <property type="entry name" value="LPLAT_LABLAT-like"/>
    <property type="match status" value="1"/>
</dbReference>
<dbReference type="InterPro" id="IPR004960">
    <property type="entry name" value="LipA_acyltrans"/>
</dbReference>
<reference evidence="7 8" key="1">
    <citation type="submission" date="2017-02" db="EMBL/GenBank/DDBJ databases">
        <authorList>
            <person name="Peterson S.W."/>
        </authorList>
    </citation>
    <scope>NUCLEOTIDE SEQUENCE [LARGE SCALE GENOMIC DNA]</scope>
    <source>
        <strain evidence="7 8">ATCC 49788</strain>
    </source>
</reference>
<evidence type="ECO:0000313" key="8">
    <source>
        <dbReference type="Proteomes" id="UP000190460"/>
    </source>
</evidence>
<comment type="subcellular location">
    <subcellularLocation>
        <location evidence="1">Cell inner membrane</location>
    </subcellularLocation>
</comment>
<dbReference type="PANTHER" id="PTHR30606:SF4">
    <property type="entry name" value="LIPID A BIOSYNTHESIS MYRISTOYLTRANSFERASE"/>
    <property type="match status" value="1"/>
</dbReference>
<keyword evidence="8" id="KW-1185">Reference proteome</keyword>
<gene>
    <name evidence="7" type="ORF">SAMN02745130_01484</name>
</gene>
<dbReference type="RefSeq" id="WP_078922128.1">
    <property type="nucleotide sequence ID" value="NZ_FUYB01000005.1"/>
</dbReference>
<dbReference type="AlphaFoldDB" id="A0A1T4WD12"/>
<evidence type="ECO:0000256" key="3">
    <source>
        <dbReference type="ARBA" id="ARBA00022519"/>
    </source>
</evidence>
<evidence type="ECO:0000256" key="5">
    <source>
        <dbReference type="ARBA" id="ARBA00023136"/>
    </source>
</evidence>